<sequence length="108" mass="12260">MIVQLPPGSTLVYCYRCTNVDFAISSTSAAPWISYESRFNLGDPDAHVPVRRYAGERCLPKCVIERHSGLTPKLTVWGCDFVSYGRSNVLRIENNLNSNRYVYEVLQL</sequence>
<proteinExistence type="predicted"/>
<comment type="caution">
    <text evidence="1">The sequence shown here is derived from an EMBL/GenBank/DDBJ whole genome shotgun (WGS) entry which is preliminary data.</text>
</comment>
<dbReference type="Gene3D" id="3.30.420.10">
    <property type="entry name" value="Ribonuclease H-like superfamily/Ribonuclease H"/>
    <property type="match status" value="1"/>
</dbReference>
<dbReference type="AlphaFoldDB" id="A0A8X6VCP3"/>
<organism evidence="1 2">
    <name type="scientific">Trichonephila clavipes</name>
    <name type="common">Golden silk orbweaver</name>
    <name type="synonym">Nephila clavipes</name>
    <dbReference type="NCBI Taxonomy" id="2585209"/>
    <lineage>
        <taxon>Eukaryota</taxon>
        <taxon>Metazoa</taxon>
        <taxon>Ecdysozoa</taxon>
        <taxon>Arthropoda</taxon>
        <taxon>Chelicerata</taxon>
        <taxon>Arachnida</taxon>
        <taxon>Araneae</taxon>
        <taxon>Araneomorphae</taxon>
        <taxon>Entelegynae</taxon>
        <taxon>Araneoidea</taxon>
        <taxon>Nephilidae</taxon>
        <taxon>Trichonephila</taxon>
    </lineage>
</organism>
<keyword evidence="2" id="KW-1185">Reference proteome</keyword>
<dbReference type="GO" id="GO:0003676">
    <property type="term" value="F:nucleic acid binding"/>
    <property type="evidence" value="ECO:0007669"/>
    <property type="project" value="InterPro"/>
</dbReference>
<reference evidence="1" key="1">
    <citation type="submission" date="2020-08" db="EMBL/GenBank/DDBJ databases">
        <title>Multicomponent nature underlies the extraordinary mechanical properties of spider dragline silk.</title>
        <authorList>
            <person name="Kono N."/>
            <person name="Nakamura H."/>
            <person name="Mori M."/>
            <person name="Yoshida Y."/>
            <person name="Ohtoshi R."/>
            <person name="Malay A.D."/>
            <person name="Moran D.A.P."/>
            <person name="Tomita M."/>
            <person name="Numata K."/>
            <person name="Arakawa K."/>
        </authorList>
    </citation>
    <scope>NUCLEOTIDE SEQUENCE</scope>
</reference>
<evidence type="ECO:0000313" key="2">
    <source>
        <dbReference type="Proteomes" id="UP000887159"/>
    </source>
</evidence>
<dbReference type="InterPro" id="IPR036397">
    <property type="entry name" value="RNaseH_sf"/>
</dbReference>
<name>A0A8X6VCP3_TRICX</name>
<gene>
    <name evidence="1" type="primary">NCL1_29275</name>
    <name evidence="1" type="ORF">TNCV_4958771</name>
</gene>
<dbReference type="Proteomes" id="UP000887159">
    <property type="component" value="Unassembled WGS sequence"/>
</dbReference>
<protein>
    <submittedName>
        <fullName evidence="1">Uncharacterized protein</fullName>
    </submittedName>
</protein>
<evidence type="ECO:0000313" key="1">
    <source>
        <dbReference type="EMBL" id="GFY13507.1"/>
    </source>
</evidence>
<dbReference type="EMBL" id="BMAU01021323">
    <property type="protein sequence ID" value="GFY13507.1"/>
    <property type="molecule type" value="Genomic_DNA"/>
</dbReference>
<accession>A0A8X6VCP3</accession>